<gene>
    <name evidence="9" type="ORF">Tasa_006_015</name>
</gene>
<dbReference type="PRINTS" id="PR00812">
    <property type="entry name" value="BCTERIALGSPF"/>
</dbReference>
<feature type="transmembrane region" description="Helical" evidence="7">
    <location>
        <begin position="175"/>
        <end position="195"/>
    </location>
</feature>
<dbReference type="STRING" id="1231623.Tasa_006_015"/>
<evidence type="ECO:0000256" key="3">
    <source>
        <dbReference type="ARBA" id="ARBA00022475"/>
    </source>
</evidence>
<evidence type="ECO:0000256" key="4">
    <source>
        <dbReference type="ARBA" id="ARBA00022692"/>
    </source>
</evidence>
<dbReference type="EMBL" id="BALE01000006">
    <property type="protein sequence ID" value="GAN53151.1"/>
    <property type="molecule type" value="Genomic_DNA"/>
</dbReference>
<keyword evidence="3" id="KW-1003">Cell membrane</keyword>
<dbReference type="AlphaFoldDB" id="A0A0D6MI14"/>
<dbReference type="InterPro" id="IPR003004">
    <property type="entry name" value="GspF/PilC"/>
</dbReference>
<organism evidence="9 10">
    <name type="scientific">Tanticharoenia sakaeratensis NBRC 103193</name>
    <dbReference type="NCBI Taxonomy" id="1231623"/>
    <lineage>
        <taxon>Bacteria</taxon>
        <taxon>Pseudomonadati</taxon>
        <taxon>Pseudomonadota</taxon>
        <taxon>Alphaproteobacteria</taxon>
        <taxon>Acetobacterales</taxon>
        <taxon>Acetobacteraceae</taxon>
        <taxon>Tanticharoenia</taxon>
    </lineage>
</organism>
<feature type="transmembrane region" description="Helical" evidence="7">
    <location>
        <begin position="377"/>
        <end position="405"/>
    </location>
</feature>
<evidence type="ECO:0000256" key="1">
    <source>
        <dbReference type="ARBA" id="ARBA00004651"/>
    </source>
</evidence>
<evidence type="ECO:0000256" key="7">
    <source>
        <dbReference type="SAM" id="Phobius"/>
    </source>
</evidence>
<comment type="subcellular location">
    <subcellularLocation>
        <location evidence="1">Cell membrane</location>
        <topology evidence="1">Multi-pass membrane protein</topology>
    </subcellularLocation>
</comment>
<feature type="transmembrane region" description="Helical" evidence="7">
    <location>
        <begin position="229"/>
        <end position="248"/>
    </location>
</feature>
<reference evidence="9 10" key="1">
    <citation type="submission" date="2012-10" db="EMBL/GenBank/DDBJ databases">
        <title>Genome sequencing of Tanticharoenia sakaeratensis NBRC 103193.</title>
        <authorList>
            <person name="Azuma Y."/>
            <person name="Hadano H."/>
            <person name="Hirakawa H."/>
            <person name="Matsushita K."/>
        </authorList>
    </citation>
    <scope>NUCLEOTIDE SEQUENCE [LARGE SCALE GENOMIC DNA]</scope>
    <source>
        <strain evidence="9 10">NBRC 103193</strain>
    </source>
</reference>
<feature type="domain" description="Type II secretion system protein GspF" evidence="8">
    <location>
        <begin position="77"/>
        <end position="199"/>
    </location>
</feature>
<dbReference type="OrthoDB" id="9805682at2"/>
<comment type="caution">
    <text evidence="9">The sequence shown here is derived from an EMBL/GenBank/DDBJ whole genome shotgun (WGS) entry which is preliminary data.</text>
</comment>
<keyword evidence="4 7" id="KW-0812">Transmembrane</keyword>
<dbReference type="Proteomes" id="UP000032679">
    <property type="component" value="Unassembled WGS sequence"/>
</dbReference>
<name>A0A0D6MI14_9PROT</name>
<proteinExistence type="inferred from homology"/>
<dbReference type="InterPro" id="IPR018076">
    <property type="entry name" value="T2SS_GspF_dom"/>
</dbReference>
<accession>A0A0D6MI14</accession>
<dbReference type="InterPro" id="IPR042094">
    <property type="entry name" value="T2SS_GspF_sf"/>
</dbReference>
<dbReference type="Gene3D" id="1.20.81.30">
    <property type="entry name" value="Type II secretion system (T2SS), domain F"/>
    <property type="match status" value="2"/>
</dbReference>
<evidence type="ECO:0000256" key="5">
    <source>
        <dbReference type="ARBA" id="ARBA00022989"/>
    </source>
</evidence>
<dbReference type="PANTHER" id="PTHR30012">
    <property type="entry name" value="GENERAL SECRETION PATHWAY PROTEIN"/>
    <property type="match status" value="1"/>
</dbReference>
<protein>
    <submittedName>
        <fullName evidence="9">Type II secretion system protein</fullName>
    </submittedName>
</protein>
<dbReference type="GO" id="GO:0005886">
    <property type="term" value="C:plasma membrane"/>
    <property type="evidence" value="ECO:0007669"/>
    <property type="project" value="UniProtKB-SubCell"/>
</dbReference>
<evidence type="ECO:0000256" key="6">
    <source>
        <dbReference type="ARBA" id="ARBA00023136"/>
    </source>
</evidence>
<dbReference type="Pfam" id="PF00482">
    <property type="entry name" value="T2SSF"/>
    <property type="match status" value="2"/>
</dbReference>
<keyword evidence="6 7" id="KW-0472">Membrane</keyword>
<keyword evidence="10" id="KW-1185">Reference proteome</keyword>
<evidence type="ECO:0000313" key="10">
    <source>
        <dbReference type="Proteomes" id="UP000032679"/>
    </source>
</evidence>
<dbReference type="RefSeq" id="WP_053053644.1">
    <property type="nucleotide sequence ID" value="NZ_BALE01000006.1"/>
</dbReference>
<dbReference type="PANTHER" id="PTHR30012:SF0">
    <property type="entry name" value="TYPE II SECRETION SYSTEM PROTEIN F-RELATED"/>
    <property type="match status" value="1"/>
</dbReference>
<feature type="domain" description="Type II secretion system protein GspF" evidence="8">
    <location>
        <begin position="280"/>
        <end position="400"/>
    </location>
</feature>
<evidence type="ECO:0000313" key="9">
    <source>
        <dbReference type="EMBL" id="GAN53151.1"/>
    </source>
</evidence>
<keyword evidence="5 7" id="KW-1133">Transmembrane helix</keyword>
<comment type="similarity">
    <text evidence="2">Belongs to the GSP F family.</text>
</comment>
<dbReference type="GO" id="GO:0015628">
    <property type="term" value="P:protein secretion by the type II secretion system"/>
    <property type="evidence" value="ECO:0007669"/>
    <property type="project" value="TreeGrafter"/>
</dbReference>
<evidence type="ECO:0000256" key="2">
    <source>
        <dbReference type="ARBA" id="ARBA00005745"/>
    </source>
</evidence>
<sequence length="410" mass="43100">MTLYRYVALAPDGAQRMGAFDLADEAAVIARIRREGLLPVSVTPADTVRTSRFMTALNMPAVSSGPGLRRGEVVEMMRELSLMLGAGQDLDRSLRYVAESASRPAARVLLGRLRDRVRDGRSLADAMTETGRGFSRLQIGLVRAGEASGTLPAVLADLAAFLEREARQSASLRTAMIYPGVLMVASIGAIVMLLTEILPQFTPLFAENGAVLPLPTRIVIAAGDWVGRYGLLAVLAAIMLGVAARAALRVQSVRLWADGFRLRLPIVGGVSREAMAARLCRTLGTLLCSGVALIPALGIARDVLGNAAGVAALDAAALQARQGGGLARPLASAGLFPKRMTDLLALGEETAQLGPLALRAAEIHEERVRVLLQRLTALLVPGITIVMGALVAGIVSALLLAMIGLNDLAQ</sequence>
<evidence type="ECO:0000259" key="8">
    <source>
        <dbReference type="Pfam" id="PF00482"/>
    </source>
</evidence>